<dbReference type="PANTHER" id="PTHR43391">
    <property type="entry name" value="RETINOL DEHYDROGENASE-RELATED"/>
    <property type="match status" value="1"/>
</dbReference>
<dbReference type="PRINTS" id="PR00080">
    <property type="entry name" value="SDRFAMILY"/>
</dbReference>
<gene>
    <name evidence="5" type="ORF">LA374_18265</name>
</gene>
<evidence type="ECO:0000313" key="6">
    <source>
        <dbReference type="Proteomes" id="UP000774958"/>
    </source>
</evidence>
<dbReference type="EMBL" id="JAIRBT010000035">
    <property type="protein sequence ID" value="MBZ6068135.1"/>
    <property type="molecule type" value="Genomic_DNA"/>
</dbReference>
<keyword evidence="6" id="KW-1185">Reference proteome</keyword>
<keyword evidence="3" id="KW-0560">Oxidoreductase</keyword>
<comment type="caution">
    <text evidence="5">The sequence shown here is derived from an EMBL/GenBank/DDBJ whole genome shotgun (WGS) entry which is preliminary data.</text>
</comment>
<evidence type="ECO:0000256" key="1">
    <source>
        <dbReference type="ARBA" id="ARBA00006484"/>
    </source>
</evidence>
<accession>A0ABS7VFH1</accession>
<dbReference type="Pfam" id="PF00106">
    <property type="entry name" value="adh_short"/>
    <property type="match status" value="1"/>
</dbReference>
<dbReference type="PIRSF" id="PIRSF000126">
    <property type="entry name" value="11-beta-HSD1"/>
    <property type="match status" value="1"/>
</dbReference>
<dbReference type="InterPro" id="IPR002347">
    <property type="entry name" value="SDR_fam"/>
</dbReference>
<dbReference type="Gene3D" id="3.40.50.720">
    <property type="entry name" value="NAD(P)-binding Rossmann-like Domain"/>
    <property type="match status" value="1"/>
</dbReference>
<dbReference type="Proteomes" id="UP000774958">
    <property type="component" value="Unassembled WGS sequence"/>
</dbReference>
<keyword evidence="2" id="KW-0521">NADP</keyword>
<dbReference type="CDD" id="cd05233">
    <property type="entry name" value="SDR_c"/>
    <property type="match status" value="1"/>
</dbReference>
<proteinExistence type="inferred from homology"/>
<comment type="similarity">
    <text evidence="1 4">Belongs to the short-chain dehydrogenases/reductases (SDR) family.</text>
</comment>
<name>A0ABS7VFH1_9GAMM</name>
<dbReference type="PRINTS" id="PR00081">
    <property type="entry name" value="GDHRDH"/>
</dbReference>
<dbReference type="InterPro" id="IPR036291">
    <property type="entry name" value="NAD(P)-bd_dom_sf"/>
</dbReference>
<dbReference type="SUPFAM" id="SSF51735">
    <property type="entry name" value="NAD(P)-binding Rossmann-fold domains"/>
    <property type="match status" value="1"/>
</dbReference>
<protein>
    <submittedName>
        <fullName evidence="5">SDR family NAD(P)-dependent oxidoreductase</fullName>
    </submittedName>
</protein>
<dbReference type="RefSeq" id="WP_224163616.1">
    <property type="nucleotide sequence ID" value="NZ_JAIRBT010000035.1"/>
</dbReference>
<evidence type="ECO:0000256" key="4">
    <source>
        <dbReference type="RuleBase" id="RU000363"/>
    </source>
</evidence>
<organism evidence="5 6">
    <name type="scientific">Aeromonas schubertii</name>
    <dbReference type="NCBI Taxonomy" id="652"/>
    <lineage>
        <taxon>Bacteria</taxon>
        <taxon>Pseudomonadati</taxon>
        <taxon>Pseudomonadota</taxon>
        <taxon>Gammaproteobacteria</taxon>
        <taxon>Aeromonadales</taxon>
        <taxon>Aeromonadaceae</taxon>
        <taxon>Aeromonas</taxon>
    </lineage>
</organism>
<reference evidence="5 6" key="1">
    <citation type="submission" date="2021-09" db="EMBL/GenBank/DDBJ databases">
        <title>Aeromonas schubertii isolated from Asian sea bass.</title>
        <authorList>
            <person name="Pinpimai K."/>
        </authorList>
    </citation>
    <scope>NUCLEOTIDE SEQUENCE [LARGE SCALE GENOMIC DNA]</scope>
    <source>
        <strain evidence="5 6">CHULA2021a</strain>
    </source>
</reference>
<evidence type="ECO:0000313" key="5">
    <source>
        <dbReference type="EMBL" id="MBZ6068135.1"/>
    </source>
</evidence>
<evidence type="ECO:0000256" key="3">
    <source>
        <dbReference type="ARBA" id="ARBA00023002"/>
    </source>
</evidence>
<evidence type="ECO:0000256" key="2">
    <source>
        <dbReference type="ARBA" id="ARBA00022857"/>
    </source>
</evidence>
<sequence>MKKIALITGASRGIGRALAVYFADQGYDLLLVARSADQLASCRQALQASHEGIVIETLATDFASPDVALREVEALLARHTRLDVLVSSAGVLNAGHVEMDLAQLGTMVNINLITTMAICNLVARKMKTQSRGEIYNIGSMAGLEPVGKIGAYAATKAAIVSYSQSLYQELLPHGVRVCCLCPSVVDTDMTNDGRIPNELKIATGDLVKAVAFVRSLSAGCAMATLPIRCRVIDQEKG</sequence>
<dbReference type="PANTHER" id="PTHR43391:SF14">
    <property type="entry name" value="DEHYDROGENASE_REDUCTASE SDR FAMILY PROTEIN 7-LIKE"/>
    <property type="match status" value="1"/>
</dbReference>